<feature type="region of interest" description="Disordered" evidence="1">
    <location>
        <begin position="85"/>
        <end position="115"/>
    </location>
</feature>
<evidence type="ECO:0000313" key="2">
    <source>
        <dbReference type="EMBL" id="GHJ87785.1"/>
    </source>
</evidence>
<proteinExistence type="predicted"/>
<dbReference type="AlphaFoldDB" id="A0A8H3TV30"/>
<keyword evidence="3" id="KW-1185">Reference proteome</keyword>
<dbReference type="OrthoDB" id="10585201at2759"/>
<protein>
    <submittedName>
        <fullName evidence="2">Uncharacterized protein</fullName>
    </submittedName>
</protein>
<organism evidence="2 3">
    <name type="scientific">Naganishia liquefaciens</name>
    <dbReference type="NCBI Taxonomy" id="104408"/>
    <lineage>
        <taxon>Eukaryota</taxon>
        <taxon>Fungi</taxon>
        <taxon>Dikarya</taxon>
        <taxon>Basidiomycota</taxon>
        <taxon>Agaricomycotina</taxon>
        <taxon>Tremellomycetes</taxon>
        <taxon>Filobasidiales</taxon>
        <taxon>Filobasidiaceae</taxon>
        <taxon>Naganishia</taxon>
    </lineage>
</organism>
<reference evidence="2" key="1">
    <citation type="submission" date="2020-07" db="EMBL/GenBank/DDBJ databases">
        <title>Draft Genome Sequence of a Deep-Sea Yeast, Naganishia (Cryptococcus) liquefaciens strain N6.</title>
        <authorList>
            <person name="Han Y.W."/>
            <person name="Kajitani R."/>
            <person name="Morimoto H."/>
            <person name="Parhat M."/>
            <person name="Tsubouchi H."/>
            <person name="Bakenova O."/>
            <person name="Ogata M."/>
            <person name="Argunhan B."/>
            <person name="Aoki R."/>
            <person name="Kajiwara S."/>
            <person name="Itoh T."/>
            <person name="Iwasaki H."/>
        </authorList>
    </citation>
    <scope>NUCLEOTIDE SEQUENCE</scope>
    <source>
        <strain evidence="2">N6</strain>
    </source>
</reference>
<evidence type="ECO:0000313" key="3">
    <source>
        <dbReference type="Proteomes" id="UP000620104"/>
    </source>
</evidence>
<dbReference type="Proteomes" id="UP000620104">
    <property type="component" value="Unassembled WGS sequence"/>
</dbReference>
<dbReference type="EMBL" id="BLZA01000023">
    <property type="protein sequence ID" value="GHJ87785.1"/>
    <property type="molecule type" value="Genomic_DNA"/>
</dbReference>
<accession>A0A8H3TV30</accession>
<name>A0A8H3TV30_9TREE</name>
<feature type="region of interest" description="Disordered" evidence="1">
    <location>
        <begin position="130"/>
        <end position="160"/>
    </location>
</feature>
<gene>
    <name evidence="2" type="ORF">NliqN6_4187</name>
</gene>
<comment type="caution">
    <text evidence="2">The sequence shown here is derived from an EMBL/GenBank/DDBJ whole genome shotgun (WGS) entry which is preliminary data.</text>
</comment>
<evidence type="ECO:0000256" key="1">
    <source>
        <dbReference type="SAM" id="MobiDB-lite"/>
    </source>
</evidence>
<feature type="compositionally biased region" description="Low complexity" evidence="1">
    <location>
        <begin position="101"/>
        <end position="115"/>
    </location>
</feature>
<sequence length="242" mass="26517">MNGLPGIIEEAEDFKIERQSAEGRRGSEVVLIREIPVAWSQTTTRKYLLPPASLPGGISTANKSLAALNSANLSLSSTSTLKDDAHSRKAWSRPPKLGHQPSFASSSSSRSSRSSRLSLRRLTSWASRTSLSSSSISSPPTTESSSANTKNPPGPQAPALQRLLDGEHSTKITMALVALKLYGWLQRKAGWDEHEPPVQVLINSEIVVPSDWPEPLKRRYGYSDCSDKTRRCKGKASKRRRL</sequence>
<feature type="compositionally biased region" description="Low complexity" evidence="1">
    <location>
        <begin position="130"/>
        <end position="147"/>
    </location>
</feature>